<reference evidence="1" key="1">
    <citation type="submission" date="2020-03" db="EMBL/GenBank/DDBJ databases">
        <title>The deep terrestrial virosphere.</title>
        <authorList>
            <person name="Holmfeldt K."/>
            <person name="Nilsson E."/>
            <person name="Simone D."/>
            <person name="Lopez-Fernandez M."/>
            <person name="Wu X."/>
            <person name="de Brujin I."/>
            <person name="Lundin D."/>
            <person name="Andersson A."/>
            <person name="Bertilsson S."/>
            <person name="Dopson M."/>
        </authorList>
    </citation>
    <scope>NUCLEOTIDE SEQUENCE</scope>
    <source>
        <strain evidence="1">MM171A00331</strain>
    </source>
</reference>
<evidence type="ECO:0000313" key="1">
    <source>
        <dbReference type="EMBL" id="QJB00597.1"/>
    </source>
</evidence>
<dbReference type="AlphaFoldDB" id="A0A6M3LZ44"/>
<protein>
    <submittedName>
        <fullName evidence="1">Uncharacterized protein</fullName>
    </submittedName>
</protein>
<dbReference type="EMBL" id="MT143697">
    <property type="protein sequence ID" value="QJB00597.1"/>
    <property type="molecule type" value="Genomic_DNA"/>
</dbReference>
<gene>
    <name evidence="1" type="ORF">MM171A00331_0014</name>
</gene>
<accession>A0A6M3LZ44</accession>
<name>A0A6M3LZ44_9ZZZZ</name>
<organism evidence="1">
    <name type="scientific">viral metagenome</name>
    <dbReference type="NCBI Taxonomy" id="1070528"/>
    <lineage>
        <taxon>unclassified sequences</taxon>
        <taxon>metagenomes</taxon>
        <taxon>organismal metagenomes</taxon>
    </lineage>
</organism>
<proteinExistence type="predicted"/>
<sequence>MAAEYTEPSMRLPLSTVSYGPLVTAWCLCEYRNHPDGCPNYGDKDWCPPQAHEFPSGVDISNYNVIRGHNDEMFLLRLKPGMEPTMWLFIRRFDLKGWVKKLRDANPKMSDRQARIPYLYNDRVYRQIYADAESYRWTLGKPTILLRRPEANGVNLFGTSRANGGPQLQKNPVDDAHFMAILAEAAHLL</sequence>